<dbReference type="CDD" id="cd06354">
    <property type="entry name" value="PBP1_PrnA-like"/>
    <property type="match status" value="1"/>
</dbReference>
<evidence type="ECO:0000313" key="10">
    <source>
        <dbReference type="EMBL" id="MSU02263.1"/>
    </source>
</evidence>
<dbReference type="AlphaFoldDB" id="A0A6N7XXU0"/>
<comment type="similarity">
    <text evidence="2">Belongs to the BMP lipoprotein family.</text>
</comment>
<feature type="chain" id="PRO_5039013839" evidence="8">
    <location>
        <begin position="22"/>
        <end position="368"/>
    </location>
</feature>
<organism evidence="10 11">
    <name type="scientific">Tissierella pigra</name>
    <dbReference type="NCBI Taxonomy" id="2607614"/>
    <lineage>
        <taxon>Bacteria</taxon>
        <taxon>Bacillati</taxon>
        <taxon>Bacillota</taxon>
        <taxon>Tissierellia</taxon>
        <taxon>Tissierellales</taxon>
        <taxon>Tissierellaceae</taxon>
        <taxon>Tissierella</taxon>
    </lineage>
</organism>
<dbReference type="EMBL" id="VUNQ01000028">
    <property type="protein sequence ID" value="MSU02263.1"/>
    <property type="molecule type" value="Genomic_DNA"/>
</dbReference>
<dbReference type="Gene3D" id="3.40.50.2300">
    <property type="match status" value="2"/>
</dbReference>
<feature type="region of interest" description="Disordered" evidence="7">
    <location>
        <begin position="25"/>
        <end position="49"/>
    </location>
</feature>
<dbReference type="Pfam" id="PF02608">
    <property type="entry name" value="Bmp"/>
    <property type="match status" value="1"/>
</dbReference>
<keyword evidence="11" id="KW-1185">Reference proteome</keyword>
<comment type="caution">
    <text evidence="10">The sequence shown here is derived from an EMBL/GenBank/DDBJ whole genome shotgun (WGS) entry which is preliminary data.</text>
</comment>
<evidence type="ECO:0000256" key="2">
    <source>
        <dbReference type="ARBA" id="ARBA00008610"/>
    </source>
</evidence>
<dbReference type="InterPro" id="IPR003760">
    <property type="entry name" value="PnrA-like"/>
</dbReference>
<evidence type="ECO:0000256" key="4">
    <source>
        <dbReference type="ARBA" id="ARBA00022729"/>
    </source>
</evidence>
<dbReference type="InterPro" id="IPR028082">
    <property type="entry name" value="Peripla_BP_I"/>
</dbReference>
<keyword evidence="3" id="KW-1003">Cell membrane</keyword>
<proteinExistence type="inferred from homology"/>
<dbReference type="Proteomes" id="UP000469523">
    <property type="component" value="Unassembled WGS sequence"/>
</dbReference>
<dbReference type="GO" id="GO:0005886">
    <property type="term" value="C:plasma membrane"/>
    <property type="evidence" value="ECO:0007669"/>
    <property type="project" value="UniProtKB-SubCell"/>
</dbReference>
<keyword evidence="6" id="KW-0449">Lipoprotein</keyword>
<feature type="domain" description="ABC transporter substrate-binding protein PnrA-like" evidence="9">
    <location>
        <begin position="55"/>
        <end position="357"/>
    </location>
</feature>
<dbReference type="SUPFAM" id="SSF53822">
    <property type="entry name" value="Periplasmic binding protein-like I"/>
    <property type="match status" value="1"/>
</dbReference>
<dbReference type="InterPro" id="IPR050957">
    <property type="entry name" value="BMP_lipoprotein"/>
</dbReference>
<evidence type="ECO:0000256" key="6">
    <source>
        <dbReference type="ARBA" id="ARBA00023288"/>
    </source>
</evidence>
<keyword evidence="5" id="KW-0472">Membrane</keyword>
<evidence type="ECO:0000256" key="1">
    <source>
        <dbReference type="ARBA" id="ARBA00004193"/>
    </source>
</evidence>
<gene>
    <name evidence="10" type="ORF">FYJ83_12350</name>
</gene>
<evidence type="ECO:0000256" key="7">
    <source>
        <dbReference type="SAM" id="MobiDB-lite"/>
    </source>
</evidence>
<protein>
    <submittedName>
        <fullName evidence="10">BMP family ABC transporter substrate-binding protein</fullName>
    </submittedName>
</protein>
<feature type="compositionally biased region" description="Low complexity" evidence="7">
    <location>
        <begin position="32"/>
        <end position="41"/>
    </location>
</feature>
<reference evidence="10 11" key="1">
    <citation type="submission" date="2019-09" db="EMBL/GenBank/DDBJ databases">
        <title>In-depth cultivation of the pig gut microbiome towards novel bacterial diversity and tailored functional studies.</title>
        <authorList>
            <person name="Wylensek D."/>
            <person name="Hitch T.C.A."/>
            <person name="Clavel T."/>
        </authorList>
    </citation>
    <scope>NUCLEOTIDE SEQUENCE [LARGE SCALE GENOMIC DNA]</scope>
    <source>
        <strain evidence="10 11">WCA3-693-APC-4?</strain>
    </source>
</reference>
<feature type="signal peptide" evidence="8">
    <location>
        <begin position="1"/>
        <end position="21"/>
    </location>
</feature>
<comment type="subcellular location">
    <subcellularLocation>
        <location evidence="1">Cell membrane</location>
        <topology evidence="1">Lipid-anchor</topology>
    </subcellularLocation>
</comment>
<evidence type="ECO:0000256" key="8">
    <source>
        <dbReference type="SAM" id="SignalP"/>
    </source>
</evidence>
<evidence type="ECO:0000256" key="3">
    <source>
        <dbReference type="ARBA" id="ARBA00022475"/>
    </source>
</evidence>
<evidence type="ECO:0000313" key="11">
    <source>
        <dbReference type="Proteomes" id="UP000469523"/>
    </source>
</evidence>
<dbReference type="PROSITE" id="PS51257">
    <property type="entry name" value="PROKAR_LIPOPROTEIN"/>
    <property type="match status" value="1"/>
</dbReference>
<name>A0A6N7XXU0_9FIRM</name>
<dbReference type="RefSeq" id="WP_216584992.1">
    <property type="nucleotide sequence ID" value="NZ_JAHLPJ010000001.1"/>
</dbReference>
<evidence type="ECO:0000259" key="9">
    <source>
        <dbReference type="Pfam" id="PF02608"/>
    </source>
</evidence>
<sequence>MKRKLLALSLVLALVLSFALTGCKPTEKAPTDDNNVTNEDTNTPDDNDAEATDIKVGMVTDEGGVNDQSFNQSAWEGLEQAQQELGVTAKYQESHQEADYAPNFETLLDAGNDLIWGIGYKLADAALAAAEANPDTKYGIIDSAYGDDTPENMVGVLFKAEQPSFLVGYIAGRMTETNKIGFVGGIEGEVIGSFDYGFQAGVQYAAKELGKEITVLSQYADSFSDAAKGKSIATNMYQQGMDVVFHAAGGVGDGVIEAAKEQNKWVIGVDRDQSDMAPDNVLTSAMKRVDIGVYNIVKALKDGNFPGGTTVTYGLADNGAVDIAPTSDKHVPADILTKVEEIKQDIINGKIEVPVNQDTYDVFVEGLK</sequence>
<dbReference type="PANTHER" id="PTHR34296">
    <property type="entry name" value="TRANSCRIPTIONAL ACTIVATOR PROTEIN MED"/>
    <property type="match status" value="1"/>
</dbReference>
<evidence type="ECO:0000256" key="5">
    <source>
        <dbReference type="ARBA" id="ARBA00023136"/>
    </source>
</evidence>
<accession>A0A6N7XXU0</accession>
<dbReference type="PANTHER" id="PTHR34296:SF2">
    <property type="entry name" value="ABC TRANSPORTER GUANOSINE-BINDING PROTEIN NUPN"/>
    <property type="match status" value="1"/>
</dbReference>
<keyword evidence="4 8" id="KW-0732">Signal</keyword>